<feature type="transmembrane region" description="Helical" evidence="1">
    <location>
        <begin position="149"/>
        <end position="170"/>
    </location>
</feature>
<feature type="transmembrane region" description="Helical" evidence="1">
    <location>
        <begin position="12"/>
        <end position="32"/>
    </location>
</feature>
<keyword evidence="3" id="KW-1185">Reference proteome</keyword>
<keyword evidence="1" id="KW-0812">Transmembrane</keyword>
<dbReference type="EMBL" id="JBHRTD010000006">
    <property type="protein sequence ID" value="MFC3137249.1"/>
    <property type="molecule type" value="Genomic_DNA"/>
</dbReference>
<comment type="caution">
    <text evidence="2">The sequence shown here is derived from an EMBL/GenBank/DDBJ whole genome shotgun (WGS) entry which is preliminary data.</text>
</comment>
<sequence>MRTKKSTNLFNVFKAFTGVGILFSLLTMYTLAKNAIEMGCTLKGALVYTLQSIFFRHQDSIEFSWMLGGSNFDVIVIMYAIAFIVVTSFLADIIFKFLVTDRILRIKTPSADALSMIWVMLFAFVAMMQWIAVFIADYNGMSAAEVFELFLPAFICSFVVLGILAQVYSAPYKERLISKKRFYLLFLIQFFILGLYITYIYLFELPDILEMQGNPMSSLGKVPCVELKIIVPW</sequence>
<keyword evidence="1" id="KW-0472">Membrane</keyword>
<evidence type="ECO:0000313" key="2">
    <source>
        <dbReference type="EMBL" id="MFC3137249.1"/>
    </source>
</evidence>
<gene>
    <name evidence="2" type="ORF">ACFOE0_03505</name>
</gene>
<keyword evidence="1" id="KW-1133">Transmembrane helix</keyword>
<protein>
    <submittedName>
        <fullName evidence="2">Uncharacterized protein</fullName>
    </submittedName>
</protein>
<reference evidence="3" key="1">
    <citation type="journal article" date="2019" name="Int. J. Syst. Evol. Microbiol.">
        <title>The Global Catalogue of Microorganisms (GCM) 10K type strain sequencing project: providing services to taxonomists for standard genome sequencing and annotation.</title>
        <authorList>
            <consortium name="The Broad Institute Genomics Platform"/>
            <consortium name="The Broad Institute Genome Sequencing Center for Infectious Disease"/>
            <person name="Wu L."/>
            <person name="Ma J."/>
        </authorList>
    </citation>
    <scope>NUCLEOTIDE SEQUENCE [LARGE SCALE GENOMIC DNA]</scope>
    <source>
        <strain evidence="3">KCTC 52277</strain>
    </source>
</reference>
<evidence type="ECO:0000256" key="1">
    <source>
        <dbReference type="SAM" id="Phobius"/>
    </source>
</evidence>
<dbReference type="RefSeq" id="WP_248935432.1">
    <property type="nucleotide sequence ID" value="NZ_JAKILF010000002.1"/>
</dbReference>
<feature type="transmembrane region" description="Helical" evidence="1">
    <location>
        <begin position="182"/>
        <end position="202"/>
    </location>
</feature>
<feature type="transmembrane region" description="Helical" evidence="1">
    <location>
        <begin position="74"/>
        <end position="95"/>
    </location>
</feature>
<organism evidence="2 3">
    <name type="scientific">Shewanella submarina</name>
    <dbReference type="NCBI Taxonomy" id="2016376"/>
    <lineage>
        <taxon>Bacteria</taxon>
        <taxon>Pseudomonadati</taxon>
        <taxon>Pseudomonadota</taxon>
        <taxon>Gammaproteobacteria</taxon>
        <taxon>Alteromonadales</taxon>
        <taxon>Shewanellaceae</taxon>
        <taxon>Shewanella</taxon>
    </lineage>
</organism>
<proteinExistence type="predicted"/>
<evidence type="ECO:0000313" key="3">
    <source>
        <dbReference type="Proteomes" id="UP001595621"/>
    </source>
</evidence>
<accession>A0ABV7G6W5</accession>
<dbReference type="Proteomes" id="UP001595621">
    <property type="component" value="Unassembled WGS sequence"/>
</dbReference>
<name>A0ABV7G6W5_9GAMM</name>
<feature type="transmembrane region" description="Helical" evidence="1">
    <location>
        <begin position="116"/>
        <end position="137"/>
    </location>
</feature>